<organism evidence="1 2">
    <name type="scientific">Cetraspora pellucida</name>
    <dbReference type="NCBI Taxonomy" id="1433469"/>
    <lineage>
        <taxon>Eukaryota</taxon>
        <taxon>Fungi</taxon>
        <taxon>Fungi incertae sedis</taxon>
        <taxon>Mucoromycota</taxon>
        <taxon>Glomeromycotina</taxon>
        <taxon>Glomeromycetes</taxon>
        <taxon>Diversisporales</taxon>
        <taxon>Gigasporaceae</taxon>
        <taxon>Cetraspora</taxon>
    </lineage>
</organism>
<sequence>IDPELVSHDHTDVKKTFSCFVMAFSILFLIQEIRQMLGRWKNYWTNFSNYLDLASFSLPLITCSYAINGHEPSDVLKSYAVLLVWFNALFLSRAFSGPGKFISIVLEIGKKIKMLVLTLAFMVVGFANALFVLLRNNEGVMVPHFNGTITNSTTGDEIGKLDL</sequence>
<dbReference type="Proteomes" id="UP000789366">
    <property type="component" value="Unassembled WGS sequence"/>
</dbReference>
<reference evidence="1" key="1">
    <citation type="submission" date="2021-06" db="EMBL/GenBank/DDBJ databases">
        <authorList>
            <person name="Kallberg Y."/>
            <person name="Tangrot J."/>
            <person name="Rosling A."/>
        </authorList>
    </citation>
    <scope>NUCLEOTIDE SEQUENCE</scope>
    <source>
        <strain evidence="1">28 12/20/2015</strain>
    </source>
</reference>
<evidence type="ECO:0000313" key="2">
    <source>
        <dbReference type="Proteomes" id="UP000789366"/>
    </source>
</evidence>
<accession>A0ACA9RDW1</accession>
<name>A0ACA9RDW1_9GLOM</name>
<dbReference type="EMBL" id="CAJVPW010067397">
    <property type="protein sequence ID" value="CAG8789176.1"/>
    <property type="molecule type" value="Genomic_DNA"/>
</dbReference>
<evidence type="ECO:0000313" key="1">
    <source>
        <dbReference type="EMBL" id="CAG8789176.1"/>
    </source>
</evidence>
<comment type="caution">
    <text evidence="1">The sequence shown here is derived from an EMBL/GenBank/DDBJ whole genome shotgun (WGS) entry which is preliminary data.</text>
</comment>
<gene>
    <name evidence="1" type="ORF">SPELUC_LOCUS17073</name>
</gene>
<feature type="non-terminal residue" evidence="1">
    <location>
        <position position="1"/>
    </location>
</feature>
<protein>
    <submittedName>
        <fullName evidence="1">6846_t:CDS:1</fullName>
    </submittedName>
</protein>
<proteinExistence type="predicted"/>
<keyword evidence="2" id="KW-1185">Reference proteome</keyword>
<feature type="non-terminal residue" evidence="1">
    <location>
        <position position="163"/>
    </location>
</feature>